<accession>A0A917EZ50</accession>
<gene>
    <name evidence="2" type="ORF">GCM10010954_28220</name>
</gene>
<name>A0A917EZ50_HALAA</name>
<sequence length="209" mass="23913">MRISNSSLITKKGGKSSFIKLAGVLLLSLVVIAGCGGDDSETQGAENSEEKQEEPQNPVDESKVETSEQYLQYFYKEDGEEAADAEEKESFIEEHVHEDMKDFMSFLMLAGDEESDQVKSMEAAQQVSIEEEGETMEVVQVKVTNTEDEKQNVYVLYVEDKIMMFPLNAEEIRKYDSSEDTEEEQLFNEEDMEEMKDLIDQIESEFEFE</sequence>
<organism evidence="2 3">
    <name type="scientific">Halobacillus andaensis</name>
    <dbReference type="NCBI Taxonomy" id="1176239"/>
    <lineage>
        <taxon>Bacteria</taxon>
        <taxon>Bacillati</taxon>
        <taxon>Bacillota</taxon>
        <taxon>Bacilli</taxon>
        <taxon>Bacillales</taxon>
        <taxon>Bacillaceae</taxon>
        <taxon>Halobacillus</taxon>
    </lineage>
</organism>
<dbReference type="PROSITE" id="PS51257">
    <property type="entry name" value="PROKAR_LIPOPROTEIN"/>
    <property type="match status" value="1"/>
</dbReference>
<reference evidence="2" key="1">
    <citation type="journal article" date="2014" name="Int. J. Syst. Evol. Microbiol.">
        <title>Complete genome sequence of Corynebacterium casei LMG S-19264T (=DSM 44701T), isolated from a smear-ripened cheese.</title>
        <authorList>
            <consortium name="US DOE Joint Genome Institute (JGI-PGF)"/>
            <person name="Walter F."/>
            <person name="Albersmeier A."/>
            <person name="Kalinowski J."/>
            <person name="Ruckert C."/>
        </authorList>
    </citation>
    <scope>NUCLEOTIDE SEQUENCE</scope>
    <source>
        <strain evidence="2">CGMCC 1.12153</strain>
    </source>
</reference>
<comment type="caution">
    <text evidence="2">The sequence shown here is derived from an EMBL/GenBank/DDBJ whole genome shotgun (WGS) entry which is preliminary data.</text>
</comment>
<protein>
    <recommendedName>
        <fullName evidence="4">Lipoprotein</fullName>
    </recommendedName>
</protein>
<evidence type="ECO:0000313" key="2">
    <source>
        <dbReference type="EMBL" id="GGF27493.1"/>
    </source>
</evidence>
<reference evidence="2" key="2">
    <citation type="submission" date="2020-09" db="EMBL/GenBank/DDBJ databases">
        <authorList>
            <person name="Sun Q."/>
            <person name="Zhou Y."/>
        </authorList>
    </citation>
    <scope>NUCLEOTIDE SEQUENCE</scope>
    <source>
        <strain evidence="2">CGMCC 1.12153</strain>
    </source>
</reference>
<keyword evidence="3" id="KW-1185">Reference proteome</keyword>
<dbReference type="EMBL" id="BMEL01000003">
    <property type="protein sequence ID" value="GGF27493.1"/>
    <property type="molecule type" value="Genomic_DNA"/>
</dbReference>
<dbReference type="RefSeq" id="WP_188378143.1">
    <property type="nucleotide sequence ID" value="NZ_BMEL01000003.1"/>
</dbReference>
<feature type="compositionally biased region" description="Basic and acidic residues" evidence="1">
    <location>
        <begin position="48"/>
        <end position="64"/>
    </location>
</feature>
<evidence type="ECO:0008006" key="4">
    <source>
        <dbReference type="Google" id="ProtNLM"/>
    </source>
</evidence>
<dbReference type="Proteomes" id="UP000660110">
    <property type="component" value="Unassembled WGS sequence"/>
</dbReference>
<evidence type="ECO:0000313" key="3">
    <source>
        <dbReference type="Proteomes" id="UP000660110"/>
    </source>
</evidence>
<proteinExistence type="predicted"/>
<evidence type="ECO:0000256" key="1">
    <source>
        <dbReference type="SAM" id="MobiDB-lite"/>
    </source>
</evidence>
<feature type="region of interest" description="Disordered" evidence="1">
    <location>
        <begin position="37"/>
        <end position="64"/>
    </location>
</feature>
<dbReference type="AlphaFoldDB" id="A0A917EZ50"/>